<comment type="caution">
    <text evidence="1">The sequence shown here is derived from an EMBL/GenBank/DDBJ whole genome shotgun (WGS) entry which is preliminary data.</text>
</comment>
<keyword evidence="2" id="KW-1185">Reference proteome</keyword>
<gene>
    <name evidence="1" type="ORF">Amac_010120</name>
</gene>
<protein>
    <submittedName>
        <fullName evidence="1">Uncharacterized protein</fullName>
    </submittedName>
</protein>
<dbReference type="AlphaFoldDB" id="A0A5M3WEC6"/>
<reference evidence="1 2" key="1">
    <citation type="submission" date="2019-10" db="EMBL/GenBank/DDBJ databases">
        <title>Whole genome shotgun sequence of Acrocarpospora macrocephala NBRC 16266.</title>
        <authorList>
            <person name="Ichikawa N."/>
            <person name="Kimura A."/>
            <person name="Kitahashi Y."/>
            <person name="Komaki H."/>
            <person name="Oguchi A."/>
        </authorList>
    </citation>
    <scope>NUCLEOTIDE SEQUENCE [LARGE SCALE GENOMIC DNA]</scope>
    <source>
        <strain evidence="1 2">NBRC 16266</strain>
    </source>
</reference>
<evidence type="ECO:0000313" key="2">
    <source>
        <dbReference type="Proteomes" id="UP000331127"/>
    </source>
</evidence>
<evidence type="ECO:0000313" key="1">
    <source>
        <dbReference type="EMBL" id="GES07417.1"/>
    </source>
</evidence>
<dbReference type="RefSeq" id="WP_155353127.1">
    <property type="nucleotide sequence ID" value="NZ_BAAAHL010000012.1"/>
</dbReference>
<dbReference type="EMBL" id="BLAE01000006">
    <property type="protein sequence ID" value="GES07417.1"/>
    <property type="molecule type" value="Genomic_DNA"/>
</dbReference>
<proteinExistence type="predicted"/>
<sequence length="106" mass="11480">MTHPRWTDAAFAPFDVSTPISYSGDVVGEVRRAALHDMDGLLLGHVWTDDQAAAGFLDADGVGPPAVRASTYVWQVHKRLFDAGRPASDVMDPALYAPLYRLAAPE</sequence>
<name>A0A5M3WEC6_9ACTN</name>
<dbReference type="Proteomes" id="UP000331127">
    <property type="component" value="Unassembled WGS sequence"/>
</dbReference>
<accession>A0A5M3WEC6</accession>
<dbReference type="OrthoDB" id="3436874at2"/>
<organism evidence="1 2">
    <name type="scientific">Acrocarpospora macrocephala</name>
    <dbReference type="NCBI Taxonomy" id="150177"/>
    <lineage>
        <taxon>Bacteria</taxon>
        <taxon>Bacillati</taxon>
        <taxon>Actinomycetota</taxon>
        <taxon>Actinomycetes</taxon>
        <taxon>Streptosporangiales</taxon>
        <taxon>Streptosporangiaceae</taxon>
        <taxon>Acrocarpospora</taxon>
    </lineage>
</organism>